<proteinExistence type="predicted"/>
<keyword evidence="2" id="KW-1185">Reference proteome</keyword>
<dbReference type="Gene3D" id="1.25.40.380">
    <property type="entry name" value="Protein of unknown function DUF1810"/>
    <property type="match status" value="1"/>
</dbReference>
<dbReference type="SUPFAM" id="SSF140736">
    <property type="entry name" value="Rv1873-like"/>
    <property type="match status" value="1"/>
</dbReference>
<dbReference type="PIRSF" id="PIRSF008546">
    <property type="entry name" value="UCP008546"/>
    <property type="match status" value="1"/>
</dbReference>
<reference evidence="1 2" key="1">
    <citation type="submission" date="2016-12" db="EMBL/GenBank/DDBJ databases">
        <authorList>
            <person name="Song W.-J."/>
            <person name="Kurnit D.M."/>
        </authorList>
    </citation>
    <scope>NUCLEOTIDE SEQUENCE [LARGE SCALE GENOMIC DNA]</scope>
    <source>
        <strain evidence="1 2">STM7296</strain>
    </source>
</reference>
<evidence type="ECO:0000313" key="1">
    <source>
        <dbReference type="EMBL" id="SIT36189.1"/>
    </source>
</evidence>
<dbReference type="InterPro" id="IPR014937">
    <property type="entry name" value="DUF1810"/>
</dbReference>
<organism evidence="1 2">
    <name type="scientific">Paraburkholderia ribeironis</name>
    <dbReference type="NCBI Taxonomy" id="1247936"/>
    <lineage>
        <taxon>Bacteria</taxon>
        <taxon>Pseudomonadati</taxon>
        <taxon>Pseudomonadota</taxon>
        <taxon>Betaproteobacteria</taxon>
        <taxon>Burkholderiales</taxon>
        <taxon>Burkholderiaceae</taxon>
        <taxon>Paraburkholderia</taxon>
    </lineage>
</organism>
<dbReference type="EMBL" id="CYGX02000008">
    <property type="protein sequence ID" value="SIT36189.1"/>
    <property type="molecule type" value="Genomic_DNA"/>
</dbReference>
<dbReference type="Proteomes" id="UP000187012">
    <property type="component" value="Unassembled WGS sequence"/>
</dbReference>
<evidence type="ECO:0000313" key="2">
    <source>
        <dbReference type="Proteomes" id="UP000187012"/>
    </source>
</evidence>
<dbReference type="InterPro" id="IPR036287">
    <property type="entry name" value="Rv1873-like_sf"/>
</dbReference>
<accession>A0A1N7RM35</accession>
<gene>
    <name evidence="1" type="ORF">BN2475_80019</name>
</gene>
<evidence type="ECO:0008006" key="3">
    <source>
        <dbReference type="Google" id="ProtNLM"/>
    </source>
</evidence>
<dbReference type="Pfam" id="PF08837">
    <property type="entry name" value="DUF1810"/>
    <property type="match status" value="1"/>
</dbReference>
<name>A0A1N7RM35_9BURK</name>
<protein>
    <recommendedName>
        <fullName evidence="3">Calpastatin</fullName>
    </recommendedName>
</protein>
<dbReference type="AlphaFoldDB" id="A0A1N7RM35"/>
<sequence length="170" mass="19472">MARTAPLTSWKTGARIGVHGWISTPPSMEHDMDDPYDLQRFVDAQDPVYAQVSDELRHGRKRSHWMWFVFPQIQGLGASAMAQQFALSSLAEAEAYLRHPILGPRLRESTQLVNLVKERSIEEIFGYPDYLKFRSSISLFARATSDNDVFVEALRKYFDGEPDPRTLQLL</sequence>